<evidence type="ECO:0000256" key="4">
    <source>
        <dbReference type="ARBA" id="ARBA00022801"/>
    </source>
</evidence>
<dbReference type="InterPro" id="IPR001650">
    <property type="entry name" value="Helicase_C-like"/>
</dbReference>
<keyword evidence="5" id="KW-0347">Helicase</keyword>
<dbReference type="InterPro" id="IPR041471">
    <property type="entry name" value="UvrB_inter"/>
</dbReference>
<evidence type="ECO:0000313" key="12">
    <source>
        <dbReference type="EMBL" id="MCU0104190.1"/>
    </source>
</evidence>
<dbReference type="Gene3D" id="3.40.50.11180">
    <property type="match status" value="1"/>
</dbReference>
<accession>A0ABT2PTB6</accession>
<evidence type="ECO:0000313" key="13">
    <source>
        <dbReference type="Proteomes" id="UP001209076"/>
    </source>
</evidence>
<dbReference type="InterPro" id="IPR047112">
    <property type="entry name" value="RecG/Mfd"/>
</dbReference>
<dbReference type="SMART" id="SM00490">
    <property type="entry name" value="HELICc"/>
    <property type="match status" value="1"/>
</dbReference>
<dbReference type="Proteomes" id="UP001209076">
    <property type="component" value="Unassembled WGS sequence"/>
</dbReference>
<dbReference type="SMART" id="SM00982">
    <property type="entry name" value="TRCF"/>
    <property type="match status" value="1"/>
</dbReference>
<keyword evidence="4 9" id="KW-0378">Hydrolase</keyword>
<dbReference type="SUPFAM" id="SSF141259">
    <property type="entry name" value="CarD-like"/>
    <property type="match status" value="1"/>
</dbReference>
<evidence type="ECO:0000256" key="3">
    <source>
        <dbReference type="ARBA" id="ARBA00022763"/>
    </source>
</evidence>
<feature type="domain" description="Helicase C-terminal" evidence="11">
    <location>
        <begin position="800"/>
        <end position="950"/>
    </location>
</feature>
<evidence type="ECO:0000256" key="9">
    <source>
        <dbReference type="HAMAP-Rule" id="MF_00969"/>
    </source>
</evidence>
<name>A0ABT2PTB6_9MOLU</name>
<dbReference type="InterPro" id="IPR027417">
    <property type="entry name" value="P-loop_NTPase"/>
</dbReference>
<dbReference type="InterPro" id="IPR003711">
    <property type="entry name" value="CarD-like/TRCF_RID"/>
</dbReference>
<evidence type="ECO:0000256" key="6">
    <source>
        <dbReference type="ARBA" id="ARBA00022840"/>
    </source>
</evidence>
<dbReference type="Pfam" id="PF03461">
    <property type="entry name" value="TRCF"/>
    <property type="match status" value="1"/>
</dbReference>
<dbReference type="InterPro" id="IPR014001">
    <property type="entry name" value="Helicase_ATP-bd"/>
</dbReference>
<dbReference type="InterPro" id="IPR005118">
    <property type="entry name" value="TRCF_C"/>
</dbReference>
<keyword evidence="8 9" id="KW-0234">DNA repair</keyword>
<keyword evidence="3 9" id="KW-0227">DNA damage</keyword>
<evidence type="ECO:0000256" key="7">
    <source>
        <dbReference type="ARBA" id="ARBA00023125"/>
    </source>
</evidence>
<dbReference type="RefSeq" id="WP_262095405.1">
    <property type="nucleotide sequence ID" value="NZ_JAOEGN010000001.1"/>
</dbReference>
<dbReference type="InterPro" id="IPR004576">
    <property type="entry name" value="Mfd"/>
</dbReference>
<dbReference type="InterPro" id="IPR036101">
    <property type="entry name" value="CarD-like/TRCF_RID_sf"/>
</dbReference>
<comment type="subcellular location">
    <subcellularLocation>
        <location evidence="9">Cytoplasm</location>
    </subcellularLocation>
</comment>
<dbReference type="SMART" id="SM01058">
    <property type="entry name" value="CarD_TRCF"/>
    <property type="match status" value="1"/>
</dbReference>
<dbReference type="PANTHER" id="PTHR47964">
    <property type="entry name" value="ATP-DEPENDENT DNA HELICASE HOMOLOG RECG, CHLOROPLASTIC"/>
    <property type="match status" value="1"/>
</dbReference>
<evidence type="ECO:0000256" key="1">
    <source>
        <dbReference type="ARBA" id="ARBA00022490"/>
    </source>
</evidence>
<dbReference type="EC" id="3.6.4.-" evidence="9"/>
<organism evidence="12 13">
    <name type="scientific">Paracholeplasma vituli</name>
    <dbReference type="NCBI Taxonomy" id="69473"/>
    <lineage>
        <taxon>Bacteria</taxon>
        <taxon>Bacillati</taxon>
        <taxon>Mycoplasmatota</taxon>
        <taxon>Mollicutes</taxon>
        <taxon>Acholeplasmatales</taxon>
        <taxon>Acholeplasmataceae</taxon>
        <taxon>Paracholeplasma</taxon>
    </lineage>
</organism>
<comment type="similarity">
    <text evidence="9">In the C-terminal section; belongs to the helicase family. RecG subfamily.</text>
</comment>
<evidence type="ECO:0000259" key="10">
    <source>
        <dbReference type="PROSITE" id="PS51192"/>
    </source>
</evidence>
<dbReference type="InterPro" id="IPR037235">
    <property type="entry name" value="TRCF-like_C_D7"/>
</dbReference>
<keyword evidence="1 9" id="KW-0963">Cytoplasm</keyword>
<dbReference type="HAMAP" id="MF_00969">
    <property type="entry name" value="TRCF"/>
    <property type="match status" value="1"/>
</dbReference>
<sequence>MMAFLNYFKNLIPNQTILQTNKDLVINQTNDPYNMTLIAADFLENNHSIFVVLPNLYMAQQYYDGLSNLLSNEDVLFYPSDEVLTSLLALTSIEFKIERIYTIGTLLKGKKKVIVTHQTAVIKKQRSPHAWEEGSLTLNVGDPTNLESFINYLVEHGYKRDYTVLKTGEFAVRGDIIDIFPIGSESPYRLDIGFDEIEKIKIFKPDTQISFGQTDQIHILPMNELFFNDTEKELAVEKVEAFIAKHKLSDLESKKFNHDLDKLYQRMDLDALTYLTPFFKDSEYTVLDFAAKRKIYIVDKHKMAKNDDRMLLDLEEYVKTYHGRTFLSIPFYQPLSHIYNYPHIEISGFNPINVTTALSVHARDEITYQGNYDAFIERVAKEQDTYIISIAQEFRLHKLKELLESKDITYIVDPTVIEPKCVNILYGPSLFAFDLVKHGFHVLNESDIFDYKNNKRKIRYKSVMSEAIKISDVTDLKVGDFVVHYDYGIGKYLGLKSMELSGSMRDYLHIAYQGTDYLYIPVDQIEKVLKYSSKEGHEPKLTQLGTNSWANTKKKVKSKLNDISDKLIALYSEREQAKGYAFLKDNEIQQQFEAAFEFDETMDQLKSIEAVKQDMESQKPMDRLLIGDVGYGKTEVAMRAAFKAVMSDKQVAYLVPTTVLARQHYYAFKKRFEPFGVTVELLSRFVTNKEQTDVLKRLKAGLVDVVIGTHRLLSKDIGFKDLGLLIIDEEQRFGVEHKERIKEMRVNVDCLSLSATPIPRTLQMALMGIKDLSMIETPPLNRYPIQTYIVERHDAVIKEAIEREISRAGQVFYLYNRVLDMELMVTKIKKLVPEAKVCFAHGKMSKEQMEDVLSDFIDRKYDVLVSTTIIETGIDIPNTNTLLIHDADQLGLSQLYQIRGRVGRSDKIAYAYLMYGRGKHMSEDAEKRLKTIQDFTELGSGFKIAMRDLSIRGAGDILGGEQSGFIDTVGMDMYLKLLEETIDEKRGIKKPETKEVMDIPLSNRHIQNEYIENDEVRVAIHKRIAELNTLNDVSNLRIELQDRFGQVDPNLVEYMLEKVFKKLISKLGVEKTIKTKTDVTLILSSEASKRVNGQSLFLATSMVDASLKLAYFHDRVQITLIIQNQQKHYLESFIEYLAIVTQHL</sequence>
<evidence type="ECO:0000256" key="2">
    <source>
        <dbReference type="ARBA" id="ARBA00022741"/>
    </source>
</evidence>
<keyword evidence="7 9" id="KW-0238">DNA-binding</keyword>
<dbReference type="NCBIfam" id="TIGR00580">
    <property type="entry name" value="mfd"/>
    <property type="match status" value="1"/>
</dbReference>
<evidence type="ECO:0000259" key="11">
    <source>
        <dbReference type="PROSITE" id="PS51194"/>
    </source>
</evidence>
<reference evidence="13" key="1">
    <citation type="submission" date="2023-07" db="EMBL/GenBank/DDBJ databases">
        <title>Novel Mycoplasma species identified in domestic and wild animals.</title>
        <authorList>
            <person name="Volokhov D.V."/>
            <person name="Furtak V.A."/>
            <person name="Zagorodnyaya T.A."/>
        </authorList>
    </citation>
    <scope>NUCLEOTIDE SEQUENCE [LARGE SCALE GENOMIC DNA]</scope>
    <source>
        <strain evidence="13">92-19</strain>
    </source>
</reference>
<dbReference type="SUPFAM" id="SSF52540">
    <property type="entry name" value="P-loop containing nucleoside triphosphate hydrolases"/>
    <property type="match status" value="3"/>
</dbReference>
<dbReference type="SMART" id="SM00487">
    <property type="entry name" value="DEXDc"/>
    <property type="match status" value="1"/>
</dbReference>
<dbReference type="Gene3D" id="3.90.1150.50">
    <property type="entry name" value="Transcription-repair-coupling factor, D7 domain"/>
    <property type="match status" value="1"/>
</dbReference>
<dbReference type="PROSITE" id="PS51192">
    <property type="entry name" value="HELICASE_ATP_BIND_1"/>
    <property type="match status" value="1"/>
</dbReference>
<keyword evidence="2 9" id="KW-0547">Nucleotide-binding</keyword>
<feature type="domain" description="Helicase ATP-binding" evidence="10">
    <location>
        <begin position="614"/>
        <end position="775"/>
    </location>
</feature>
<keyword evidence="6 9" id="KW-0067">ATP-binding</keyword>
<dbReference type="Pfam" id="PF02559">
    <property type="entry name" value="CarD_TRCF_RID"/>
    <property type="match status" value="1"/>
</dbReference>
<comment type="caution">
    <text evidence="12">The sequence shown here is derived from an EMBL/GenBank/DDBJ whole genome shotgun (WGS) entry which is preliminary data.</text>
</comment>
<dbReference type="PROSITE" id="PS51194">
    <property type="entry name" value="HELICASE_CTER"/>
    <property type="match status" value="1"/>
</dbReference>
<comment type="similarity">
    <text evidence="9">In the N-terminal section; belongs to the UvrB family.</text>
</comment>
<dbReference type="SUPFAM" id="SSF143517">
    <property type="entry name" value="TRCF domain-like"/>
    <property type="match status" value="1"/>
</dbReference>
<dbReference type="Gene3D" id="2.40.10.170">
    <property type="match status" value="1"/>
</dbReference>
<gene>
    <name evidence="9 12" type="primary">mfd</name>
    <name evidence="12" type="ORF">N7603_00750</name>
</gene>
<dbReference type="EMBL" id="JAOEGN010000001">
    <property type="protein sequence ID" value="MCU0104190.1"/>
    <property type="molecule type" value="Genomic_DNA"/>
</dbReference>
<dbReference type="Gene3D" id="3.30.2060.10">
    <property type="entry name" value="Penicillin-binding protein 1b domain"/>
    <property type="match status" value="1"/>
</dbReference>
<dbReference type="CDD" id="cd17991">
    <property type="entry name" value="DEXHc_TRCF"/>
    <property type="match status" value="1"/>
</dbReference>
<dbReference type="Gene3D" id="3.40.50.300">
    <property type="entry name" value="P-loop containing nucleotide triphosphate hydrolases"/>
    <property type="match status" value="2"/>
</dbReference>
<proteinExistence type="inferred from homology"/>
<evidence type="ECO:0000256" key="5">
    <source>
        <dbReference type="ARBA" id="ARBA00022806"/>
    </source>
</evidence>
<keyword evidence="13" id="KW-1185">Reference proteome</keyword>
<evidence type="ECO:0000256" key="8">
    <source>
        <dbReference type="ARBA" id="ARBA00023204"/>
    </source>
</evidence>
<dbReference type="PANTHER" id="PTHR47964:SF1">
    <property type="entry name" value="ATP-DEPENDENT DNA HELICASE HOMOLOG RECG, CHLOROPLASTIC"/>
    <property type="match status" value="1"/>
</dbReference>
<dbReference type="Pfam" id="PF17757">
    <property type="entry name" value="UvrB_inter"/>
    <property type="match status" value="1"/>
</dbReference>
<dbReference type="InterPro" id="IPR011545">
    <property type="entry name" value="DEAD/DEAH_box_helicase_dom"/>
</dbReference>
<comment type="function">
    <text evidence="9">Couples transcription and DNA repair by recognizing RNA polymerase (RNAP) stalled at DNA lesions. Mediates ATP-dependent release of RNAP and its truncated transcript from the DNA, and recruitment of nucleotide excision repair machinery to the damaged site.</text>
</comment>
<protein>
    <recommendedName>
        <fullName evidence="9">Transcription-repair-coupling factor</fullName>
        <shortName evidence="9">TRCF</shortName>
        <ecNumber evidence="9">3.6.4.-</ecNumber>
    </recommendedName>
</protein>
<dbReference type="Pfam" id="PF00270">
    <property type="entry name" value="DEAD"/>
    <property type="match status" value="1"/>
</dbReference>
<dbReference type="Pfam" id="PF00271">
    <property type="entry name" value="Helicase_C"/>
    <property type="match status" value="1"/>
</dbReference>